<evidence type="ECO:0000313" key="2">
    <source>
        <dbReference type="Proteomes" id="UP000049472"/>
    </source>
</evidence>
<accession>A0A0M6WD05</accession>
<organism evidence="1 2">
    <name type="scientific">Agathobacter rectalis</name>
    <dbReference type="NCBI Taxonomy" id="39491"/>
    <lineage>
        <taxon>Bacteria</taxon>
        <taxon>Bacillati</taxon>
        <taxon>Bacillota</taxon>
        <taxon>Clostridia</taxon>
        <taxon>Lachnospirales</taxon>
        <taxon>Lachnospiraceae</taxon>
        <taxon>Agathobacter</taxon>
    </lineage>
</organism>
<protein>
    <recommendedName>
        <fullName evidence="3">Peptidase C39-like domain-containing protein</fullName>
    </recommendedName>
</protein>
<name>A0A0M6WD05_9FIRM</name>
<sequence length="842" mass="93483">MSKKVIKPIVLIVVFIAALITFCIITNKGNKDMTTKQADATLPVMSFNLDKIKINTLHGYTTEMDPTKMRDCVIPISDDRKLSLSISTYGMAVDSISYKIRSMDGKRLVADDEISSFSNKDNTIQADISMPNVMDENTEYLLVFTITSGQDNVYYYSRIMQTDGKAAAKVVEFAKKFHDETFIKDDKSFFTTYMETTTGDRNTLAHVDLTSTVSQITWGSMAAAQYTNPVIALKEINDSYDVVTIDYVMSCVDGKGETEYYNVREYFRLRQTESRMYVLNYERTANQIFNSENSFISDSGSVILGIRSSEAEYRANEAGSVICFVQEGDLYSYDINNGMIIKVFSFRDAEGIDERENWNHHDIKIVSVDEAGSIDFVVYGYMNRGIHEGEVGAGVYHYDGLAHTIDEEAFIPSKTSYEVLKAEMGKMLYLNEKNEFYLMMDDSLYRINLGSMSVKKVVEGLSTGSYCASESNRYFAWVDSANQYSSNTIKVMDLKSGKTFEVKKGDDQYLRPLGFIGEDFIYGQANAADVVSDAAGNTTFPMNGLIILDTSDQSELKTYTPSGGYVEKISVDGYTVTIDLIAQNNGVYAEIGQDTIMNREADSKQKIALDTSQSDTKLTVSAISIAGGKKPDKLKQLTAQMTINSHDTTVDLKFDDNTVHFYVYAKGDVIFASDNISDAIKQANDSMGVVIDSNQQYVWMRARKNAVNAFANIACNETDKDADSVVKSVSAMLTYNDVTVSVSELIGAGSSAVDVLKNNLPDKEILDLQGVSSEDIIFYISQGNLVFAMTGNTSAVLVTGYSSNGALYIYNPDNGATTSMSYEDADRMFYNGGLHFITYMTK</sequence>
<dbReference type="SUPFAM" id="SSF82171">
    <property type="entry name" value="DPP6 N-terminal domain-like"/>
    <property type="match status" value="1"/>
</dbReference>
<keyword evidence="2" id="KW-1185">Reference proteome</keyword>
<gene>
    <name evidence="1" type="ORF">T1815_06701</name>
</gene>
<dbReference type="AlphaFoldDB" id="A0A0M6WD05"/>
<evidence type="ECO:0008006" key="3">
    <source>
        <dbReference type="Google" id="ProtNLM"/>
    </source>
</evidence>
<dbReference type="RefSeq" id="WP_055061123.1">
    <property type="nucleotide sequence ID" value="NZ_CVRQ01000009.1"/>
</dbReference>
<evidence type="ECO:0000313" key="1">
    <source>
        <dbReference type="EMBL" id="CRL33796.1"/>
    </source>
</evidence>
<reference evidence="2" key="1">
    <citation type="submission" date="2015-05" db="EMBL/GenBank/DDBJ databases">
        <authorList>
            <consortium name="Pathogen Informatics"/>
        </authorList>
    </citation>
    <scope>NUCLEOTIDE SEQUENCE [LARGE SCALE GENOMIC DNA]</scope>
    <source>
        <strain evidence="2">T1-815</strain>
    </source>
</reference>
<dbReference type="EMBL" id="CVRQ01000009">
    <property type="protein sequence ID" value="CRL33796.1"/>
    <property type="molecule type" value="Genomic_DNA"/>
</dbReference>
<dbReference type="Proteomes" id="UP000049472">
    <property type="component" value="Unassembled WGS sequence"/>
</dbReference>
<proteinExistence type="predicted"/>